<reference evidence="10 11" key="1">
    <citation type="submission" date="2011-02" db="EMBL/GenBank/DDBJ databases">
        <title>The Genome Sequence of Sphaeroforma arctica JP610.</title>
        <authorList>
            <consortium name="The Broad Institute Genome Sequencing Platform"/>
            <person name="Russ C."/>
            <person name="Cuomo C."/>
            <person name="Young S.K."/>
            <person name="Zeng Q."/>
            <person name="Gargeya S."/>
            <person name="Alvarado L."/>
            <person name="Berlin A."/>
            <person name="Chapman S.B."/>
            <person name="Chen Z."/>
            <person name="Freedman E."/>
            <person name="Gellesch M."/>
            <person name="Goldberg J."/>
            <person name="Griggs A."/>
            <person name="Gujja S."/>
            <person name="Heilman E."/>
            <person name="Heiman D."/>
            <person name="Howarth C."/>
            <person name="Mehta T."/>
            <person name="Neiman D."/>
            <person name="Pearson M."/>
            <person name="Roberts A."/>
            <person name="Saif S."/>
            <person name="Shea T."/>
            <person name="Shenoy N."/>
            <person name="Sisk P."/>
            <person name="Stolte C."/>
            <person name="Sykes S."/>
            <person name="White J."/>
            <person name="Yandava C."/>
            <person name="Burger G."/>
            <person name="Gray M.W."/>
            <person name="Holland P.W.H."/>
            <person name="King N."/>
            <person name="Lang F.B.F."/>
            <person name="Roger A.J."/>
            <person name="Ruiz-Trillo I."/>
            <person name="Haas B."/>
            <person name="Nusbaum C."/>
            <person name="Birren B."/>
        </authorList>
    </citation>
    <scope>NUCLEOTIDE SEQUENCE [LARGE SCALE GENOMIC DNA]</scope>
    <source>
        <strain evidence="10 11">JP610</strain>
    </source>
</reference>
<name>A0A0L0FZL8_9EUKA</name>
<dbReference type="PANTHER" id="PTHR13295:SF4">
    <property type="entry name" value="GLUTAMATE--CYSTEINE LIGASE REGULATORY SUBUNIT"/>
    <property type="match status" value="1"/>
</dbReference>
<dbReference type="RefSeq" id="XP_014155315.1">
    <property type="nucleotide sequence ID" value="XM_014299840.1"/>
</dbReference>
<evidence type="ECO:0000313" key="10">
    <source>
        <dbReference type="EMBL" id="KNC81413.1"/>
    </source>
</evidence>
<dbReference type="InterPro" id="IPR032963">
    <property type="entry name" value="Gclm"/>
</dbReference>
<dbReference type="EMBL" id="KQ242035">
    <property type="protein sequence ID" value="KNC81413.1"/>
    <property type="molecule type" value="Genomic_DNA"/>
</dbReference>
<dbReference type="InterPro" id="IPR036812">
    <property type="entry name" value="NAD(P)_OxRdtase_dom_sf"/>
</dbReference>
<evidence type="ECO:0000256" key="7">
    <source>
        <dbReference type="ARBA" id="ARBA00031732"/>
    </source>
</evidence>
<comment type="pathway">
    <text evidence="1">Sulfur metabolism; glutathione biosynthesis; glutathione from L-cysteine and L-glutamate: step 1/2.</text>
</comment>
<comment type="subunit">
    <text evidence="3">Heterodimer of a catalytic heavy chain and a regulatory light chain.</text>
</comment>
<dbReference type="GO" id="GO:0017109">
    <property type="term" value="C:glutamate-cysteine ligase complex"/>
    <property type="evidence" value="ECO:0007669"/>
    <property type="project" value="TreeGrafter"/>
</dbReference>
<evidence type="ECO:0000256" key="3">
    <source>
        <dbReference type="ARBA" id="ARBA00011532"/>
    </source>
</evidence>
<dbReference type="GO" id="GO:0006750">
    <property type="term" value="P:glutathione biosynthetic process"/>
    <property type="evidence" value="ECO:0007669"/>
    <property type="project" value="UniProtKB-KW"/>
</dbReference>
<evidence type="ECO:0000313" key="11">
    <source>
        <dbReference type="Proteomes" id="UP000054560"/>
    </source>
</evidence>
<dbReference type="GO" id="GO:0035226">
    <property type="term" value="F:glutamate-cysteine ligase catalytic subunit binding"/>
    <property type="evidence" value="ECO:0007669"/>
    <property type="project" value="InterPro"/>
</dbReference>
<keyword evidence="4" id="KW-0317">Glutathione biosynthesis</keyword>
<evidence type="ECO:0000256" key="5">
    <source>
        <dbReference type="ARBA" id="ARBA00030406"/>
    </source>
</evidence>
<gene>
    <name evidence="10" type="ORF">SARC_06254</name>
</gene>
<keyword evidence="11" id="KW-1185">Reference proteome</keyword>
<dbReference type="Pfam" id="PF00248">
    <property type="entry name" value="Aldo_ket_red"/>
    <property type="match status" value="1"/>
</dbReference>
<dbReference type="Gene3D" id="3.20.20.100">
    <property type="entry name" value="NADP-dependent oxidoreductase domain"/>
    <property type="match status" value="1"/>
</dbReference>
<dbReference type="GO" id="GO:0030234">
    <property type="term" value="F:enzyme regulator activity"/>
    <property type="evidence" value="ECO:0007669"/>
    <property type="project" value="TreeGrafter"/>
</dbReference>
<dbReference type="PANTHER" id="PTHR13295">
    <property type="entry name" value="GLUTAMATE CYSTEINE LIGASE REGULATORY SUBUNIT"/>
    <property type="match status" value="1"/>
</dbReference>
<evidence type="ECO:0000256" key="4">
    <source>
        <dbReference type="ARBA" id="ARBA00022684"/>
    </source>
</evidence>
<dbReference type="GeneID" id="25906758"/>
<evidence type="ECO:0000259" key="9">
    <source>
        <dbReference type="Pfam" id="PF00248"/>
    </source>
</evidence>
<dbReference type="AlphaFoldDB" id="A0A0L0FZL8"/>
<dbReference type="Proteomes" id="UP000054560">
    <property type="component" value="Unassembled WGS sequence"/>
</dbReference>
<dbReference type="OrthoDB" id="37537at2759"/>
<dbReference type="InterPro" id="IPR023210">
    <property type="entry name" value="NADP_OxRdtase_dom"/>
</dbReference>
<organism evidence="10 11">
    <name type="scientific">Sphaeroforma arctica JP610</name>
    <dbReference type="NCBI Taxonomy" id="667725"/>
    <lineage>
        <taxon>Eukaryota</taxon>
        <taxon>Ichthyosporea</taxon>
        <taxon>Ichthyophonida</taxon>
        <taxon>Sphaeroforma</taxon>
    </lineage>
</organism>
<evidence type="ECO:0000256" key="8">
    <source>
        <dbReference type="ARBA" id="ARBA00032926"/>
    </source>
</evidence>
<evidence type="ECO:0000256" key="2">
    <source>
        <dbReference type="ARBA" id="ARBA00008612"/>
    </source>
</evidence>
<sequence>MAPGINNVTVMTPLRESSAKGVARSSKIVRRTTKATLHTQNFLATAGMRSFPSIVDEMTVAFQQEVAESSAKLLTPEQWSTVPVESRQMTGKLFLGGCEHFEKVAAEDVSELVQSSISNQNVHNMEVLFVSLAGSQSQVISRIELEEVWSHLSELVKQGSVKHLGVVDATIQQLEWLKHAESPPTHVDVHSKLLEDESFLDSQFFKYCKANGIVMTTHSDAKGHLTCNTDINFQKDNECLRIKPCMALRYTVSATHRATPLVRGYVVRTDVTILE</sequence>
<evidence type="ECO:0000256" key="1">
    <source>
        <dbReference type="ARBA" id="ARBA00005006"/>
    </source>
</evidence>
<protein>
    <recommendedName>
        <fullName evidence="7">GCS light chain</fullName>
    </recommendedName>
    <alternativeName>
        <fullName evidence="5">Gamma-ECS regulatory subunit</fullName>
    </alternativeName>
    <alternativeName>
        <fullName evidence="8">Gamma-glutamylcysteine synthetase regulatory subunit</fullName>
    </alternativeName>
    <alternativeName>
        <fullName evidence="6">Glutamate--cysteine ligase modifier subunit</fullName>
    </alternativeName>
</protein>
<proteinExistence type="inferred from homology"/>
<comment type="similarity">
    <text evidence="2">Belongs to the aldo/keto reductase family. Glutamate--cysteine ligase light chain subfamily.</text>
</comment>
<dbReference type="SUPFAM" id="SSF51430">
    <property type="entry name" value="NAD(P)-linked oxidoreductase"/>
    <property type="match status" value="1"/>
</dbReference>
<evidence type="ECO:0000256" key="6">
    <source>
        <dbReference type="ARBA" id="ARBA00031154"/>
    </source>
</evidence>
<feature type="domain" description="NADP-dependent oxidoreductase" evidence="9">
    <location>
        <begin position="107"/>
        <end position="231"/>
    </location>
</feature>
<accession>A0A0L0FZL8</accession>